<evidence type="ECO:0000259" key="15">
    <source>
        <dbReference type="Pfam" id="PF10509"/>
    </source>
</evidence>
<evidence type="ECO:0000256" key="4">
    <source>
        <dbReference type="ARBA" id="ARBA00019487"/>
    </source>
</evidence>
<dbReference type="InterPro" id="IPR006204">
    <property type="entry name" value="GHMP_kinase_N_dom"/>
</dbReference>
<dbReference type="FunFam" id="1.20.1440.340:FF:000003">
    <property type="entry name" value="GAL1p Galactokinase"/>
    <property type="match status" value="1"/>
</dbReference>
<dbReference type="InterPro" id="IPR000705">
    <property type="entry name" value="Galactokinase"/>
</dbReference>
<dbReference type="PRINTS" id="PR00473">
    <property type="entry name" value="GALCTOKINASE"/>
</dbReference>
<feature type="domain" description="Galactokinase N-terminal" evidence="15">
    <location>
        <begin position="39"/>
        <end position="88"/>
    </location>
</feature>
<evidence type="ECO:0000256" key="3">
    <source>
        <dbReference type="ARBA" id="ARBA00012315"/>
    </source>
</evidence>
<evidence type="ECO:0000256" key="1">
    <source>
        <dbReference type="ARBA" id="ARBA00004947"/>
    </source>
</evidence>
<dbReference type="PROSITE" id="PS00627">
    <property type="entry name" value="GHMP_KINASES_ATP"/>
    <property type="match status" value="1"/>
</dbReference>
<gene>
    <name evidence="16" type="ORF">D9613_007467</name>
</gene>
<evidence type="ECO:0000259" key="14">
    <source>
        <dbReference type="Pfam" id="PF08544"/>
    </source>
</evidence>
<dbReference type="PIRSF" id="PIRSF000530">
    <property type="entry name" value="Galactokinase"/>
    <property type="match status" value="1"/>
</dbReference>
<dbReference type="InterPro" id="IPR036554">
    <property type="entry name" value="GHMP_kinase_C_sf"/>
</dbReference>
<evidence type="ECO:0000256" key="6">
    <source>
        <dbReference type="ARBA" id="ARBA00022741"/>
    </source>
</evidence>
<evidence type="ECO:0000313" key="17">
    <source>
        <dbReference type="Proteomes" id="UP000521872"/>
    </source>
</evidence>
<evidence type="ECO:0000256" key="10">
    <source>
        <dbReference type="ARBA" id="ARBA00023277"/>
    </source>
</evidence>
<keyword evidence="10" id="KW-0119">Carbohydrate metabolism</keyword>
<evidence type="ECO:0000256" key="2">
    <source>
        <dbReference type="ARBA" id="ARBA00006566"/>
    </source>
</evidence>
<evidence type="ECO:0000256" key="12">
    <source>
        <dbReference type="ARBA" id="ARBA00049538"/>
    </source>
</evidence>
<dbReference type="InterPro" id="IPR014721">
    <property type="entry name" value="Ribsml_uS5_D2-typ_fold_subgr"/>
</dbReference>
<keyword evidence="9" id="KW-0299">Galactose metabolism</keyword>
<dbReference type="InterPro" id="IPR006206">
    <property type="entry name" value="Mevalonate/galactokinase"/>
</dbReference>
<dbReference type="EC" id="2.7.1.6" evidence="3"/>
<comment type="pathway">
    <text evidence="1">Carbohydrate metabolism; galactose metabolism.</text>
</comment>
<dbReference type="GO" id="GO:0005829">
    <property type="term" value="C:cytosol"/>
    <property type="evidence" value="ECO:0007669"/>
    <property type="project" value="TreeGrafter"/>
</dbReference>
<dbReference type="PRINTS" id="PR00959">
    <property type="entry name" value="MEVGALKINASE"/>
</dbReference>
<dbReference type="PROSITE" id="PS00106">
    <property type="entry name" value="GALACTOKINASE"/>
    <property type="match status" value="1"/>
</dbReference>
<name>A0A8H4VKW9_9AGAR</name>
<dbReference type="Pfam" id="PF08544">
    <property type="entry name" value="GHMP_kinases_C"/>
    <property type="match status" value="1"/>
</dbReference>
<dbReference type="Proteomes" id="UP000521872">
    <property type="component" value="Unassembled WGS sequence"/>
</dbReference>
<dbReference type="GO" id="GO:0005524">
    <property type="term" value="F:ATP binding"/>
    <property type="evidence" value="ECO:0007669"/>
    <property type="project" value="UniProtKB-KW"/>
</dbReference>
<dbReference type="InterPro" id="IPR006203">
    <property type="entry name" value="GHMP_knse_ATP-bd_CS"/>
</dbReference>
<protein>
    <recommendedName>
        <fullName evidence="4">Galactokinase</fullName>
        <ecNumber evidence="3">2.7.1.6</ecNumber>
    </recommendedName>
    <alternativeName>
        <fullName evidence="11">Galactose kinase</fullName>
    </alternativeName>
</protein>
<evidence type="ECO:0000313" key="16">
    <source>
        <dbReference type="EMBL" id="KAF4613663.1"/>
    </source>
</evidence>
<dbReference type="Pfam" id="PF10509">
    <property type="entry name" value="GalKase_gal_bdg"/>
    <property type="match status" value="1"/>
</dbReference>
<evidence type="ECO:0000256" key="9">
    <source>
        <dbReference type="ARBA" id="ARBA00023144"/>
    </source>
</evidence>
<evidence type="ECO:0000256" key="5">
    <source>
        <dbReference type="ARBA" id="ARBA00022679"/>
    </source>
</evidence>
<keyword evidence="5" id="KW-0808">Transferase</keyword>
<dbReference type="InterPro" id="IPR013750">
    <property type="entry name" value="GHMP_kinase_C_dom"/>
</dbReference>
<dbReference type="PANTHER" id="PTHR10457">
    <property type="entry name" value="MEVALONATE KINASE/GALACTOKINASE"/>
    <property type="match status" value="1"/>
</dbReference>
<accession>A0A8H4VKW9</accession>
<dbReference type="PANTHER" id="PTHR10457:SF7">
    <property type="entry name" value="GALACTOKINASE-RELATED"/>
    <property type="match status" value="1"/>
</dbReference>
<evidence type="ECO:0000256" key="8">
    <source>
        <dbReference type="ARBA" id="ARBA00022840"/>
    </source>
</evidence>
<feature type="domain" description="GHMP kinase N-terminal" evidence="13">
    <location>
        <begin position="175"/>
        <end position="259"/>
    </location>
</feature>
<evidence type="ECO:0000259" key="13">
    <source>
        <dbReference type="Pfam" id="PF00288"/>
    </source>
</evidence>
<dbReference type="InterPro" id="IPR020568">
    <property type="entry name" value="Ribosomal_Su5_D2-typ_SF"/>
</dbReference>
<organism evidence="16 17">
    <name type="scientific">Agrocybe pediades</name>
    <dbReference type="NCBI Taxonomy" id="84607"/>
    <lineage>
        <taxon>Eukaryota</taxon>
        <taxon>Fungi</taxon>
        <taxon>Dikarya</taxon>
        <taxon>Basidiomycota</taxon>
        <taxon>Agaricomycotina</taxon>
        <taxon>Agaricomycetes</taxon>
        <taxon>Agaricomycetidae</taxon>
        <taxon>Agaricales</taxon>
        <taxon>Agaricineae</taxon>
        <taxon>Strophariaceae</taxon>
        <taxon>Agrocybe</taxon>
    </lineage>
</organism>
<dbReference type="EMBL" id="JAACJL010000045">
    <property type="protein sequence ID" value="KAF4613663.1"/>
    <property type="molecule type" value="Genomic_DNA"/>
</dbReference>
<dbReference type="AlphaFoldDB" id="A0A8H4VKW9"/>
<dbReference type="Pfam" id="PF00288">
    <property type="entry name" value="GHMP_kinases_N"/>
    <property type="match status" value="1"/>
</dbReference>
<keyword evidence="6" id="KW-0547">Nucleotide-binding</keyword>
<comment type="similarity">
    <text evidence="2">Belongs to the GHMP kinase family. GalK subfamily.</text>
</comment>
<dbReference type="GO" id="GO:0004335">
    <property type="term" value="F:galactokinase activity"/>
    <property type="evidence" value="ECO:0007669"/>
    <property type="project" value="UniProtKB-EC"/>
</dbReference>
<keyword evidence="17" id="KW-1185">Reference proteome</keyword>
<dbReference type="Gene3D" id="3.30.70.3170">
    <property type="match status" value="1"/>
</dbReference>
<reference evidence="16 17" key="1">
    <citation type="submission" date="2019-12" db="EMBL/GenBank/DDBJ databases">
        <authorList>
            <person name="Floudas D."/>
            <person name="Bentzer J."/>
            <person name="Ahren D."/>
            <person name="Johansson T."/>
            <person name="Persson P."/>
            <person name="Tunlid A."/>
        </authorList>
    </citation>
    <scope>NUCLEOTIDE SEQUENCE [LARGE SCALE GENOMIC DNA]</scope>
    <source>
        <strain evidence="16 17">CBS 102.39</strain>
    </source>
</reference>
<dbReference type="Gene3D" id="3.30.230.10">
    <property type="match status" value="1"/>
</dbReference>
<keyword evidence="8" id="KW-0067">ATP-binding</keyword>
<dbReference type="InterPro" id="IPR019741">
    <property type="entry name" value="Galactokinase_CS"/>
</dbReference>
<sequence length="556" mass="60370">MSTLSIANQPIPVYTNLRDVFGSVKASLPHAVRWNTLVEEFEKRFGRKPAYIARAPGRVNLIGEHIDYSLFGVLPAAVDRDILIACAPRSVAPEEHHAHLDEHKPGGVIAQNLHPKYTPQIFAPAPKAKVPATDEIKDSDVHAESWYLDINKRELRWESYVKAGYYGVLNHHFTGGGSALPTPVDLLVTGSVPAGSGLSSSAAMVVASTLAFLAVNGKLEPENAESHLDKGTLVKLAVENEKRVGVNSGGMDQASSVMSDPSSALYITFFPSLTASTVHLPGSASFVIANSLVVSDKVVSAKRHYNLRVVETLVGARVLANALGVRIGEREKVTFREVVGRFAGEEEGVDMGPEELERVLQGLEGRLGVLKRDGTEEGVTMEEMIKMSGLSKEVFDEVYLSWVEIEATHFQLYKRAKHVFTEARRVLQFRKTCLDVSSSTSSSSSSASSEAQCIERLGRLMNESQQSCNEDFDCSCPELNELTRLAREAGAVGSRLTGAGWGGCTVSLVPEDKVKSFIDQVKKTYPAYQGMNEQQLGEAIFATKPGSGACVFKVED</sequence>
<evidence type="ECO:0000256" key="11">
    <source>
        <dbReference type="ARBA" id="ARBA00029590"/>
    </source>
</evidence>
<dbReference type="SUPFAM" id="SSF54211">
    <property type="entry name" value="Ribosomal protein S5 domain 2-like"/>
    <property type="match status" value="1"/>
</dbReference>
<dbReference type="InterPro" id="IPR019539">
    <property type="entry name" value="GalKase_N"/>
</dbReference>
<dbReference type="UniPathway" id="UPA00214"/>
<dbReference type="Gene3D" id="1.20.1440.340">
    <property type="match status" value="1"/>
</dbReference>
<dbReference type="GO" id="GO:0006012">
    <property type="term" value="P:galactose metabolic process"/>
    <property type="evidence" value="ECO:0007669"/>
    <property type="project" value="UniProtKB-UniPathway"/>
</dbReference>
<evidence type="ECO:0000256" key="7">
    <source>
        <dbReference type="ARBA" id="ARBA00022777"/>
    </source>
</evidence>
<comment type="caution">
    <text evidence="16">The sequence shown here is derived from an EMBL/GenBank/DDBJ whole genome shotgun (WGS) entry which is preliminary data.</text>
</comment>
<comment type="catalytic activity">
    <reaction evidence="12">
        <text>alpha-D-galactose + ATP = alpha-D-galactose 1-phosphate + ADP + H(+)</text>
        <dbReference type="Rhea" id="RHEA:13553"/>
        <dbReference type="ChEBI" id="CHEBI:15378"/>
        <dbReference type="ChEBI" id="CHEBI:28061"/>
        <dbReference type="ChEBI" id="CHEBI:30616"/>
        <dbReference type="ChEBI" id="CHEBI:58336"/>
        <dbReference type="ChEBI" id="CHEBI:456216"/>
        <dbReference type="EC" id="2.7.1.6"/>
    </reaction>
    <physiologicalReaction direction="left-to-right" evidence="12">
        <dbReference type="Rhea" id="RHEA:13554"/>
    </physiologicalReaction>
</comment>
<feature type="domain" description="GHMP kinase C-terminal" evidence="14">
    <location>
        <begin position="451"/>
        <end position="526"/>
    </location>
</feature>
<proteinExistence type="inferred from homology"/>
<keyword evidence="7" id="KW-0418">Kinase</keyword>
<dbReference type="SUPFAM" id="SSF55060">
    <property type="entry name" value="GHMP Kinase, C-terminal domain"/>
    <property type="match status" value="1"/>
</dbReference>